<dbReference type="Pfam" id="PF07992">
    <property type="entry name" value="Pyr_redox_2"/>
    <property type="match status" value="1"/>
</dbReference>
<gene>
    <name evidence="3" type="ORF">METZ01_LOCUS331477</name>
</gene>
<keyword evidence="1" id="KW-0520">NAD</keyword>
<feature type="non-terminal residue" evidence="3">
    <location>
        <position position="1"/>
    </location>
</feature>
<evidence type="ECO:0000313" key="3">
    <source>
        <dbReference type="EMBL" id="SVC78623.1"/>
    </source>
</evidence>
<organism evidence="3">
    <name type="scientific">marine metagenome</name>
    <dbReference type="NCBI Taxonomy" id="408172"/>
    <lineage>
        <taxon>unclassified sequences</taxon>
        <taxon>metagenomes</taxon>
        <taxon>ecological metagenomes</taxon>
    </lineage>
</organism>
<dbReference type="SUPFAM" id="SSF51905">
    <property type="entry name" value="FAD/NAD(P)-binding domain"/>
    <property type="match status" value="1"/>
</dbReference>
<name>A0A382PZ46_9ZZZZ</name>
<dbReference type="Gene3D" id="3.50.50.60">
    <property type="entry name" value="FAD/NAD(P)-binding domain"/>
    <property type="match status" value="2"/>
</dbReference>
<proteinExistence type="predicted"/>
<protein>
    <recommendedName>
        <fullName evidence="2">FAD/NAD(P)-binding domain-containing protein</fullName>
    </recommendedName>
</protein>
<reference evidence="3" key="1">
    <citation type="submission" date="2018-05" db="EMBL/GenBank/DDBJ databases">
        <authorList>
            <person name="Lanie J.A."/>
            <person name="Ng W.-L."/>
            <person name="Kazmierczak K.M."/>
            <person name="Andrzejewski T.M."/>
            <person name="Davidsen T.M."/>
            <person name="Wayne K.J."/>
            <person name="Tettelin H."/>
            <person name="Glass J.I."/>
            <person name="Rusch D."/>
            <person name="Podicherti R."/>
            <person name="Tsui H.-C.T."/>
            <person name="Winkler M.E."/>
        </authorList>
    </citation>
    <scope>NUCLEOTIDE SEQUENCE</scope>
</reference>
<feature type="non-terminal residue" evidence="3">
    <location>
        <position position="245"/>
    </location>
</feature>
<dbReference type="PANTHER" id="PTHR22912:SF217">
    <property type="entry name" value="DIHYDROLIPOYL DEHYDROGENASE"/>
    <property type="match status" value="1"/>
</dbReference>
<accession>A0A382PZ46</accession>
<dbReference type="GO" id="GO:0004148">
    <property type="term" value="F:dihydrolipoyl dehydrogenase (NADH) activity"/>
    <property type="evidence" value="ECO:0007669"/>
    <property type="project" value="TreeGrafter"/>
</dbReference>
<evidence type="ECO:0000259" key="2">
    <source>
        <dbReference type="Pfam" id="PF07992"/>
    </source>
</evidence>
<feature type="domain" description="FAD/NAD(P)-binding" evidence="2">
    <location>
        <begin position="4"/>
        <end position="244"/>
    </location>
</feature>
<dbReference type="PANTHER" id="PTHR22912">
    <property type="entry name" value="DISULFIDE OXIDOREDUCTASE"/>
    <property type="match status" value="1"/>
</dbReference>
<dbReference type="PRINTS" id="PR00411">
    <property type="entry name" value="PNDRDTASEI"/>
</dbReference>
<dbReference type="InterPro" id="IPR050151">
    <property type="entry name" value="Class-I_Pyr_Nuc-Dis_Oxidored"/>
</dbReference>
<evidence type="ECO:0000256" key="1">
    <source>
        <dbReference type="ARBA" id="ARBA00023027"/>
    </source>
</evidence>
<dbReference type="InterPro" id="IPR036188">
    <property type="entry name" value="FAD/NAD-bd_sf"/>
</dbReference>
<dbReference type="PRINTS" id="PR00368">
    <property type="entry name" value="FADPNR"/>
</dbReference>
<dbReference type="EMBL" id="UINC01110844">
    <property type="protein sequence ID" value="SVC78623.1"/>
    <property type="molecule type" value="Genomic_DNA"/>
</dbReference>
<dbReference type="GO" id="GO:0050660">
    <property type="term" value="F:flavin adenine dinucleotide binding"/>
    <property type="evidence" value="ECO:0007669"/>
    <property type="project" value="TreeGrafter"/>
</dbReference>
<dbReference type="GO" id="GO:0006103">
    <property type="term" value="P:2-oxoglutarate metabolic process"/>
    <property type="evidence" value="ECO:0007669"/>
    <property type="project" value="TreeGrafter"/>
</dbReference>
<sequence>MESFDVIIIGAGSSGVSAALRASDYGARVCIIEQDSIGGSCHYKTKHSLKLGLSLLKNNESKFKVDGVVDSKQLFFEITNVLQSLSNLYEQRLLDSGVTIKKGIGSLISPEIVQVKSIDQTYDLNAKKIIIATGSSPIALPTVPFEEDIIVSFDDIFKNHVTPKRVFLVGSGDISCELSFFYQMLGSKVFLSSSQSRLFPDQDPEIIDALEQSLKHSKVKLLLGKEISSYYKNGGSLDITLSEGV</sequence>
<dbReference type="InterPro" id="IPR023753">
    <property type="entry name" value="FAD/NAD-binding_dom"/>
</dbReference>
<dbReference type="AlphaFoldDB" id="A0A382PZ46"/>